<comment type="similarity">
    <text evidence="1">Belongs to the DinB family.</text>
</comment>
<dbReference type="Proteomes" id="UP001595711">
    <property type="component" value="Unassembled WGS sequence"/>
</dbReference>
<dbReference type="EMBL" id="JBHRYJ010000001">
    <property type="protein sequence ID" value="MFC3675264.1"/>
    <property type="molecule type" value="Genomic_DNA"/>
</dbReference>
<gene>
    <name evidence="3" type="ORF">ACFOOQ_06905</name>
</gene>
<dbReference type="InterPro" id="IPR007837">
    <property type="entry name" value="DinB"/>
</dbReference>
<evidence type="ECO:0000313" key="4">
    <source>
        <dbReference type="Proteomes" id="UP001595711"/>
    </source>
</evidence>
<comment type="caution">
    <text evidence="3">The sequence shown here is derived from an EMBL/GenBank/DDBJ whole genome shotgun (WGS) entry which is preliminary data.</text>
</comment>
<dbReference type="Gene3D" id="1.20.120.450">
    <property type="entry name" value="dinb family like domain"/>
    <property type="match status" value="1"/>
</dbReference>
<reference evidence="4" key="1">
    <citation type="journal article" date="2019" name="Int. J. Syst. Evol. Microbiol.">
        <title>The Global Catalogue of Microorganisms (GCM) 10K type strain sequencing project: providing services to taxonomists for standard genome sequencing and annotation.</title>
        <authorList>
            <consortium name="The Broad Institute Genomics Platform"/>
            <consortium name="The Broad Institute Genome Sequencing Center for Infectious Disease"/>
            <person name="Wu L."/>
            <person name="Ma J."/>
        </authorList>
    </citation>
    <scope>NUCLEOTIDE SEQUENCE [LARGE SCALE GENOMIC DNA]</scope>
    <source>
        <strain evidence="4">KCTC 42182</strain>
    </source>
</reference>
<dbReference type="SUPFAM" id="SSF109854">
    <property type="entry name" value="DinB/YfiT-like putative metalloenzymes"/>
    <property type="match status" value="1"/>
</dbReference>
<organism evidence="3 4">
    <name type="scientific">Ferrovibrio xuzhouensis</name>
    <dbReference type="NCBI Taxonomy" id="1576914"/>
    <lineage>
        <taxon>Bacteria</taxon>
        <taxon>Pseudomonadati</taxon>
        <taxon>Pseudomonadota</taxon>
        <taxon>Alphaproteobacteria</taxon>
        <taxon>Rhodospirillales</taxon>
        <taxon>Rhodospirillaceae</taxon>
        <taxon>Ferrovibrio</taxon>
    </lineage>
</organism>
<keyword evidence="4" id="KW-1185">Reference proteome</keyword>
<evidence type="ECO:0000313" key="3">
    <source>
        <dbReference type="EMBL" id="MFC3675264.1"/>
    </source>
</evidence>
<dbReference type="Pfam" id="PF05163">
    <property type="entry name" value="DinB"/>
    <property type="match status" value="1"/>
</dbReference>
<dbReference type="PANTHER" id="PTHR37302">
    <property type="entry name" value="SLR1116 PROTEIN"/>
    <property type="match status" value="1"/>
</dbReference>
<evidence type="ECO:0000256" key="2">
    <source>
        <dbReference type="ARBA" id="ARBA00022723"/>
    </source>
</evidence>
<keyword evidence="2" id="KW-0479">Metal-binding</keyword>
<dbReference type="InterPro" id="IPR034660">
    <property type="entry name" value="DinB/YfiT-like"/>
</dbReference>
<protein>
    <submittedName>
        <fullName evidence="3">DinB family protein</fullName>
    </submittedName>
</protein>
<proteinExistence type="inferred from homology"/>
<accession>A0ABV7VCP6</accession>
<dbReference type="PANTHER" id="PTHR37302:SF1">
    <property type="entry name" value="PROTEIN DINB"/>
    <property type="match status" value="1"/>
</dbReference>
<sequence>MTAAPSLPLQHARRFARYNRWANARVYDACAALAPEDYYAARPSFFGSLHTTLNHILVGDSIWLGRFKGSPPPHITALNQILHADFASLRTARSAKDAEIIAFCDGLDDAALEGTFTYTNTRGQTFTDPLFPPLMHFFNHQTHHRGQVHGLLSHAGASPPELDMIYFMREPA</sequence>
<dbReference type="RefSeq" id="WP_379723501.1">
    <property type="nucleotide sequence ID" value="NZ_JBHRYJ010000001.1"/>
</dbReference>
<evidence type="ECO:0000256" key="1">
    <source>
        <dbReference type="ARBA" id="ARBA00008635"/>
    </source>
</evidence>
<name>A0ABV7VCP6_9PROT</name>